<sequence length="357" mass="41108">MKDSKAIYELLNEVDFNIENYEKEDLSDIEKQKLKKSFRKNTKKKFNVKRFGAIAAAIVLSVGVLSRTNFGKKAFAATQSKISEISYSIGKALNIEKNIEPYANVVNQVVENNGIGVKLSDVIIDKDELIFSTILETNEPVDEFRFNYDIFINGKRLNFYSASGSSQGINNSKTLFVNTYSTEAKDIELTKNMDIKIVLSNFNYYIWNSQGNAIEEEGNVQENWEFEFTANGKELMANTYQVPLDYSFKIDNQQCTLEEFRYNPVNQKIYAKIKGESEDVYDIKLMGHDNLENKVNFYLIRQSEENLVFKYLSLNNDLSDKITSITLTPYAAKFPRESGRMSNDYKQIGEEFTIYLK</sequence>
<reference evidence="3 4" key="1">
    <citation type="submission" date="2016-11" db="EMBL/GenBank/DDBJ databases">
        <authorList>
            <person name="Jaros S."/>
            <person name="Januszkiewicz K."/>
            <person name="Wedrychowicz H."/>
        </authorList>
    </citation>
    <scope>NUCLEOTIDE SEQUENCE [LARGE SCALE GENOMIC DNA]</scope>
    <source>
        <strain evidence="3 4">DSM 13106</strain>
    </source>
</reference>
<evidence type="ECO:0000313" key="3">
    <source>
        <dbReference type="EMBL" id="SHH39536.1"/>
    </source>
</evidence>
<evidence type="ECO:0000313" key="4">
    <source>
        <dbReference type="Proteomes" id="UP000184389"/>
    </source>
</evidence>
<dbReference type="Proteomes" id="UP000184389">
    <property type="component" value="Unassembled WGS sequence"/>
</dbReference>
<accession>A0A1M5SM00</accession>
<keyword evidence="1" id="KW-1133">Transmembrane helix</keyword>
<keyword evidence="1" id="KW-0472">Membrane</keyword>
<name>A0A1M5SM00_9FIRM</name>
<gene>
    <name evidence="3" type="ORF">SAMN02745180_00211</name>
</gene>
<dbReference type="OrthoDB" id="1695052at2"/>
<dbReference type="STRING" id="1123281.SAMN02745180_00211"/>
<evidence type="ECO:0000259" key="2">
    <source>
        <dbReference type="Pfam" id="PF13786"/>
    </source>
</evidence>
<feature type="transmembrane region" description="Helical" evidence="1">
    <location>
        <begin position="48"/>
        <end position="66"/>
    </location>
</feature>
<feature type="domain" description="DUF4179" evidence="2">
    <location>
        <begin position="48"/>
        <end position="136"/>
    </location>
</feature>
<dbReference type="Pfam" id="PF13786">
    <property type="entry name" value="DUF4179"/>
    <property type="match status" value="1"/>
</dbReference>
<organism evidence="3 4">
    <name type="scientific">Sporanaerobacter acetigenes DSM 13106</name>
    <dbReference type="NCBI Taxonomy" id="1123281"/>
    <lineage>
        <taxon>Bacteria</taxon>
        <taxon>Bacillati</taxon>
        <taxon>Bacillota</taxon>
        <taxon>Tissierellia</taxon>
        <taxon>Tissierellales</taxon>
        <taxon>Sporanaerobacteraceae</taxon>
        <taxon>Sporanaerobacter</taxon>
    </lineage>
</organism>
<dbReference type="AlphaFoldDB" id="A0A1M5SM00"/>
<dbReference type="InterPro" id="IPR025436">
    <property type="entry name" value="DUF4179"/>
</dbReference>
<keyword evidence="4" id="KW-1185">Reference proteome</keyword>
<evidence type="ECO:0000256" key="1">
    <source>
        <dbReference type="SAM" id="Phobius"/>
    </source>
</evidence>
<proteinExistence type="predicted"/>
<keyword evidence="1" id="KW-0812">Transmembrane</keyword>
<dbReference type="Gene3D" id="2.60.40.1630">
    <property type="entry name" value="bacillus anthracis domain"/>
    <property type="match status" value="1"/>
</dbReference>
<dbReference type="RefSeq" id="WP_072742677.1">
    <property type="nucleotide sequence ID" value="NZ_FQXR01000002.1"/>
</dbReference>
<dbReference type="EMBL" id="FQXR01000002">
    <property type="protein sequence ID" value="SHH39536.1"/>
    <property type="molecule type" value="Genomic_DNA"/>
</dbReference>
<protein>
    <recommendedName>
        <fullName evidence="2">DUF4179 domain-containing protein</fullName>
    </recommendedName>
</protein>